<feature type="domain" description="NADH:flavin oxidoreductase/NADH oxidase N-terminal" evidence="2">
    <location>
        <begin position="5"/>
        <end position="335"/>
    </location>
</feature>
<evidence type="ECO:0000259" key="2">
    <source>
        <dbReference type="Pfam" id="PF00724"/>
    </source>
</evidence>
<evidence type="ECO:0000256" key="1">
    <source>
        <dbReference type="ARBA" id="ARBA00022630"/>
    </source>
</evidence>
<dbReference type="Gene3D" id="3.20.20.70">
    <property type="entry name" value="Aldolase class I"/>
    <property type="match status" value="1"/>
</dbReference>
<evidence type="ECO:0000313" key="3">
    <source>
        <dbReference type="EMBL" id="EXU99603.1"/>
    </source>
</evidence>
<dbReference type="PANTHER" id="PTHR22893">
    <property type="entry name" value="NADH OXIDOREDUCTASE-RELATED"/>
    <property type="match status" value="1"/>
</dbReference>
<dbReference type="HOGENOM" id="CLU_012153_0_0_1"/>
<dbReference type="SUPFAM" id="SSF51395">
    <property type="entry name" value="FMN-linked oxidoreductases"/>
    <property type="match status" value="1"/>
</dbReference>
<dbReference type="InterPro" id="IPR045247">
    <property type="entry name" value="Oye-like"/>
</dbReference>
<sequence length="376" mass="41460">MASSNLFKPLSIGNITLKHRLALAPLTRFRASDEHVPLPIVTDYYKQRGSVPGTLLVTEGTFISAQDGGYSNVPGIWNQDQIDAWRKVTDAVHKNGSHIFVQLWSLGRVAAPDVAAKEGISILGPDTIPATADSPQPQKLSTAQIQQRKEAYVAAAKNAIAAGFDGVELHGANGYLIDQFLQDVSNQRDDEYGGSVENRSRFAVEVAAAVAQAIGPERTGIRLSPWNTFNSMRMADPVAQFSDVIARLDRLDLAYLHLVEPRISGNIDVETEDTESLEFAYRLWRGPLLVAGGFTPETARRLVDEQHPDRKIVVVFGRRFISTPDLPYRVQNGLQLAEYNRDTFYNAKDPVGYTDYPFSQEFINSKEGQAIKVASG</sequence>
<dbReference type="EMBL" id="JELW01000018">
    <property type="protein sequence ID" value="EXU99603.1"/>
    <property type="molecule type" value="Genomic_DNA"/>
</dbReference>
<reference evidence="3 4" key="1">
    <citation type="submission" date="2014-02" db="EMBL/GenBank/DDBJ databases">
        <title>The genome sequence of the entomopathogenic fungus Metarhizium robertsii ARSEF 2575.</title>
        <authorList>
            <person name="Giuliano Garisto Donzelli B."/>
            <person name="Roe B.A."/>
            <person name="Macmil S.L."/>
            <person name="Krasnoff S.B."/>
            <person name="Gibson D.M."/>
        </authorList>
    </citation>
    <scope>NUCLEOTIDE SEQUENCE [LARGE SCALE GENOMIC DNA]</scope>
    <source>
        <strain evidence="3 4">ARSEF 2575</strain>
    </source>
</reference>
<dbReference type="OrthoDB" id="276546at2759"/>
<gene>
    <name evidence="3" type="ORF">X797_007414</name>
</gene>
<dbReference type="PANTHER" id="PTHR22893:SF91">
    <property type="entry name" value="NADPH DEHYDROGENASE 2-RELATED"/>
    <property type="match status" value="1"/>
</dbReference>
<dbReference type="InterPro" id="IPR013785">
    <property type="entry name" value="Aldolase_TIM"/>
</dbReference>
<accession>A0A014PQ55</accession>
<evidence type="ECO:0000313" key="4">
    <source>
        <dbReference type="Proteomes" id="UP000030151"/>
    </source>
</evidence>
<dbReference type="GO" id="GO:0003959">
    <property type="term" value="F:NADPH dehydrogenase activity"/>
    <property type="evidence" value="ECO:0007669"/>
    <property type="project" value="TreeGrafter"/>
</dbReference>
<proteinExistence type="predicted"/>
<dbReference type="AlphaFoldDB" id="A0A014PQ55"/>
<dbReference type="GO" id="GO:0010181">
    <property type="term" value="F:FMN binding"/>
    <property type="evidence" value="ECO:0007669"/>
    <property type="project" value="InterPro"/>
</dbReference>
<keyword evidence="1" id="KW-0285">Flavoprotein</keyword>
<protein>
    <submittedName>
        <fullName evidence="3">NADH:flavin oxidoreductase</fullName>
    </submittedName>
</protein>
<comment type="caution">
    <text evidence="3">The sequence shown here is derived from an EMBL/GenBank/DDBJ whole genome shotgun (WGS) entry which is preliminary data.</text>
</comment>
<dbReference type="InterPro" id="IPR001155">
    <property type="entry name" value="OxRdtase_FMN_N"/>
</dbReference>
<dbReference type="Proteomes" id="UP000030151">
    <property type="component" value="Unassembled WGS sequence"/>
</dbReference>
<dbReference type="Pfam" id="PF00724">
    <property type="entry name" value="Oxidored_FMN"/>
    <property type="match status" value="1"/>
</dbReference>
<name>A0A014PQ55_9HYPO</name>
<dbReference type="CDD" id="cd02933">
    <property type="entry name" value="OYE_like_FMN"/>
    <property type="match status" value="1"/>
</dbReference>
<dbReference type="FunFam" id="3.20.20.70:FF:000138">
    <property type="entry name" value="NADPH dehydrogenase 1"/>
    <property type="match status" value="1"/>
</dbReference>
<organism evidence="3 4">
    <name type="scientific">Metarhizium robertsii</name>
    <dbReference type="NCBI Taxonomy" id="568076"/>
    <lineage>
        <taxon>Eukaryota</taxon>
        <taxon>Fungi</taxon>
        <taxon>Dikarya</taxon>
        <taxon>Ascomycota</taxon>
        <taxon>Pezizomycotina</taxon>
        <taxon>Sordariomycetes</taxon>
        <taxon>Hypocreomycetidae</taxon>
        <taxon>Hypocreales</taxon>
        <taxon>Clavicipitaceae</taxon>
        <taxon>Metarhizium</taxon>
    </lineage>
</organism>
<dbReference type="eggNOG" id="KOG0134">
    <property type="taxonomic scope" value="Eukaryota"/>
</dbReference>